<name>A0A8S9VE23_PHYIN</name>
<sequence>MPSCLPSSWSNGVEAGVWSVITAILGVDKLGDISDTTEHINSKRTTPLHGVIHKVNSQIQNVRTEF</sequence>
<dbReference type="Proteomes" id="UP000704712">
    <property type="component" value="Unassembled WGS sequence"/>
</dbReference>
<dbReference type="AlphaFoldDB" id="A0A8S9VE23"/>
<evidence type="ECO:0000313" key="1">
    <source>
        <dbReference type="EMBL" id="KAF4149449.1"/>
    </source>
</evidence>
<evidence type="ECO:0000313" key="2">
    <source>
        <dbReference type="Proteomes" id="UP000704712"/>
    </source>
</evidence>
<proteinExistence type="predicted"/>
<gene>
    <name evidence="1" type="ORF">GN958_ATG01421</name>
</gene>
<accession>A0A8S9VE23</accession>
<reference evidence="1" key="1">
    <citation type="submission" date="2020-03" db="EMBL/GenBank/DDBJ databases">
        <title>Hybrid Assembly of Korean Phytophthora infestans isolates.</title>
        <authorList>
            <person name="Prokchorchik M."/>
            <person name="Lee Y."/>
            <person name="Seo J."/>
            <person name="Cho J.-H."/>
            <person name="Park Y.-E."/>
            <person name="Jang D.-C."/>
            <person name="Im J.-S."/>
            <person name="Choi J.-G."/>
            <person name="Park H.-J."/>
            <person name="Lee G.-B."/>
            <person name="Lee Y.-G."/>
            <person name="Hong S.-Y."/>
            <person name="Cho K."/>
            <person name="Sohn K.H."/>
        </authorList>
    </citation>
    <scope>NUCLEOTIDE SEQUENCE</scope>
    <source>
        <strain evidence="1">KR_2_A2</strain>
    </source>
</reference>
<organism evidence="1 2">
    <name type="scientific">Phytophthora infestans</name>
    <name type="common">Potato late blight agent</name>
    <name type="synonym">Botrytis infestans</name>
    <dbReference type="NCBI Taxonomy" id="4787"/>
    <lineage>
        <taxon>Eukaryota</taxon>
        <taxon>Sar</taxon>
        <taxon>Stramenopiles</taxon>
        <taxon>Oomycota</taxon>
        <taxon>Peronosporomycetes</taxon>
        <taxon>Peronosporales</taxon>
        <taxon>Peronosporaceae</taxon>
        <taxon>Phytophthora</taxon>
    </lineage>
</organism>
<protein>
    <submittedName>
        <fullName evidence="1">Uncharacterized protein</fullName>
    </submittedName>
</protein>
<comment type="caution">
    <text evidence="1">The sequence shown here is derived from an EMBL/GenBank/DDBJ whole genome shotgun (WGS) entry which is preliminary data.</text>
</comment>
<dbReference type="EMBL" id="JAACNO010000176">
    <property type="protein sequence ID" value="KAF4149449.1"/>
    <property type="molecule type" value="Genomic_DNA"/>
</dbReference>